<dbReference type="OrthoDB" id="2331569at2"/>
<reference evidence="3 4" key="1">
    <citation type="journal article" date="2015" name="Genome Announc.">
        <title>Expanding the biotechnology potential of lactobacilli through comparative genomics of 213 strains and associated genera.</title>
        <authorList>
            <person name="Sun Z."/>
            <person name="Harris H.M."/>
            <person name="McCann A."/>
            <person name="Guo C."/>
            <person name="Argimon S."/>
            <person name="Zhang W."/>
            <person name="Yang X."/>
            <person name="Jeffery I.B."/>
            <person name="Cooney J.C."/>
            <person name="Kagawa T.F."/>
            <person name="Liu W."/>
            <person name="Song Y."/>
            <person name="Salvetti E."/>
            <person name="Wrobel A."/>
            <person name="Rasinkangas P."/>
            <person name="Parkhill J."/>
            <person name="Rea M.C."/>
            <person name="O'Sullivan O."/>
            <person name="Ritari J."/>
            <person name="Douillard F.P."/>
            <person name="Paul Ross R."/>
            <person name="Yang R."/>
            <person name="Briner A.E."/>
            <person name="Felis G.E."/>
            <person name="de Vos W.M."/>
            <person name="Barrangou R."/>
            <person name="Klaenhammer T.R."/>
            <person name="Caufield P.W."/>
            <person name="Cui Y."/>
            <person name="Zhang H."/>
            <person name="O'Toole P.W."/>
        </authorList>
    </citation>
    <scope>NUCLEOTIDE SEQUENCE [LARGE SCALE GENOMIC DNA]</scope>
    <source>
        <strain evidence="3 4">DSM 12744</strain>
    </source>
</reference>
<organism evidence="3 4">
    <name type="scientific">Schleiferilactobacillus perolens DSM 12744</name>
    <dbReference type="NCBI Taxonomy" id="1423792"/>
    <lineage>
        <taxon>Bacteria</taxon>
        <taxon>Bacillati</taxon>
        <taxon>Bacillota</taxon>
        <taxon>Bacilli</taxon>
        <taxon>Lactobacillales</taxon>
        <taxon>Lactobacillaceae</taxon>
        <taxon>Schleiferilactobacillus</taxon>
    </lineage>
</organism>
<protein>
    <recommendedName>
        <fullName evidence="5">WxL domain-containing protein</fullName>
    </recommendedName>
</protein>
<dbReference type="RefSeq" id="WP_057821283.1">
    <property type="nucleotide sequence ID" value="NZ_AZEC01000010.1"/>
</dbReference>
<dbReference type="Proteomes" id="UP000051330">
    <property type="component" value="Unassembled WGS sequence"/>
</dbReference>
<evidence type="ECO:0000256" key="1">
    <source>
        <dbReference type="SAM" id="MobiDB-lite"/>
    </source>
</evidence>
<dbReference type="EMBL" id="AZEC01000010">
    <property type="protein sequence ID" value="KRL11947.1"/>
    <property type="molecule type" value="Genomic_DNA"/>
</dbReference>
<gene>
    <name evidence="3" type="ORF">FD09_GL000556</name>
</gene>
<comment type="caution">
    <text evidence="3">The sequence shown here is derived from an EMBL/GenBank/DDBJ whole genome shotgun (WGS) entry which is preliminary data.</text>
</comment>
<name>A0A0R1N5B7_9LACO</name>
<feature type="region of interest" description="Disordered" evidence="1">
    <location>
        <begin position="104"/>
        <end position="126"/>
    </location>
</feature>
<proteinExistence type="predicted"/>
<feature type="signal peptide" evidence="2">
    <location>
        <begin position="1"/>
        <end position="25"/>
    </location>
</feature>
<evidence type="ECO:0008006" key="5">
    <source>
        <dbReference type="Google" id="ProtNLM"/>
    </source>
</evidence>
<keyword evidence="4" id="KW-1185">Reference proteome</keyword>
<evidence type="ECO:0000313" key="4">
    <source>
        <dbReference type="Proteomes" id="UP000051330"/>
    </source>
</evidence>
<dbReference type="STRING" id="1423792.FD09_GL000556"/>
<evidence type="ECO:0000313" key="3">
    <source>
        <dbReference type="EMBL" id="KRL11947.1"/>
    </source>
</evidence>
<feature type="chain" id="PRO_5038529290" description="WxL domain-containing protein" evidence="2">
    <location>
        <begin position="26"/>
        <end position="295"/>
    </location>
</feature>
<accession>A0A0R1N5B7</accession>
<keyword evidence="2" id="KW-0732">Signal</keyword>
<dbReference type="AlphaFoldDB" id="A0A0R1N5B7"/>
<dbReference type="PATRIC" id="fig|1423792.3.peg.565"/>
<feature type="compositionally biased region" description="Polar residues" evidence="1">
    <location>
        <begin position="112"/>
        <end position="121"/>
    </location>
</feature>
<evidence type="ECO:0000256" key="2">
    <source>
        <dbReference type="SAM" id="SignalP"/>
    </source>
</evidence>
<sequence length="295" mass="30911">MKKNRWGFLNICVAAIIAAGGAVLATNSTQADTDTGSGTATVTFTGGSQIMQVPNFDFGKDNQPNGVGLFSLIGTAGSGVGSDPTFNNTVRALTVRVPNQSAASTAEDGWSVSAQHQPDQSANAADTTAANASIVFNSPTVTGTTQTGGVTVLIGDDNGVFADTKWASTHQETWVINTLPAGDQHYMDGSAVTKPSISEIKYSGFIPIGWQPTGTYTGITVFGRTTNKIDPSLVTDDTHTNPYYRLNFPFKNSAQIYVPLKSQIANFNKVLTGNLVWTLSKGAPAYGWPDGTSGS</sequence>